<feature type="compositionally biased region" description="Low complexity" evidence="1">
    <location>
        <begin position="123"/>
        <end position="141"/>
    </location>
</feature>
<feature type="region of interest" description="Disordered" evidence="1">
    <location>
        <begin position="50"/>
        <end position="201"/>
    </location>
</feature>
<sequence length="305" mass="32011">MRVALSVSTVGHAAILVWGMIALPGTDPYESTPQPSLPIDLVSITEFTEITAGTRDGDKALEPTPPKPVEKAPPVDQPKPDPEPRPEPTAAPAPQPEPEPVELRTASLPPEDSEPAPIPEPAPQAESEPAPEPLADAPVPRSKPKVASKPKPPAPKTEPKKTSQEFDADNIAALLNKIPDSGGGSPADIGSDTPSLGTATGTGAALTMSEIDALRAQIARCWNPPVGVLEAGQLLVRLGMDLNVDGTLASPPALLNASADPIFTVAAEAAIRAVNTCQPYYLPPEKYESWREIRMTFDPRELMGG</sequence>
<dbReference type="Proteomes" id="UP001378188">
    <property type="component" value="Unassembled WGS sequence"/>
</dbReference>
<reference evidence="2 3" key="1">
    <citation type="submission" date="2024-02" db="EMBL/GenBank/DDBJ databases">
        <title>Genome analysis and characterization of Microbaculum marinisediminis sp. nov., isolated from marine sediment.</title>
        <authorList>
            <person name="Du Z.-J."/>
            <person name="Ye Y.-Q."/>
            <person name="Zhang Z.-R."/>
            <person name="Yuan S.-M."/>
            <person name="Zhang X.-Y."/>
        </authorList>
    </citation>
    <scope>NUCLEOTIDE SEQUENCE [LARGE SCALE GENOMIC DNA]</scope>
    <source>
        <strain evidence="2 3">SDUM1044001</strain>
    </source>
</reference>
<comment type="caution">
    <text evidence="2">The sequence shown here is derived from an EMBL/GenBank/DDBJ whole genome shotgun (WGS) entry which is preliminary data.</text>
</comment>
<gene>
    <name evidence="2" type="ORF">V3328_21530</name>
</gene>
<evidence type="ECO:0000256" key="1">
    <source>
        <dbReference type="SAM" id="MobiDB-lite"/>
    </source>
</evidence>
<accession>A0AAW9RP14</accession>
<name>A0AAW9RP14_9HYPH</name>
<organism evidence="2 3">
    <name type="scientific">Microbaculum marinum</name>
    <dbReference type="NCBI Taxonomy" id="1764581"/>
    <lineage>
        <taxon>Bacteria</taxon>
        <taxon>Pseudomonadati</taxon>
        <taxon>Pseudomonadota</taxon>
        <taxon>Alphaproteobacteria</taxon>
        <taxon>Hyphomicrobiales</taxon>
        <taxon>Tepidamorphaceae</taxon>
        <taxon>Microbaculum</taxon>
    </lineage>
</organism>
<dbReference type="EMBL" id="JAZHOF010000010">
    <property type="protein sequence ID" value="MEJ8574082.1"/>
    <property type="molecule type" value="Genomic_DNA"/>
</dbReference>
<feature type="compositionally biased region" description="Pro residues" evidence="1">
    <location>
        <begin position="87"/>
        <end position="98"/>
    </location>
</feature>
<evidence type="ECO:0000313" key="3">
    <source>
        <dbReference type="Proteomes" id="UP001378188"/>
    </source>
</evidence>
<dbReference type="SUPFAM" id="SSF74653">
    <property type="entry name" value="TolA/TonB C-terminal domain"/>
    <property type="match status" value="1"/>
</dbReference>
<protein>
    <submittedName>
        <fullName evidence="2">Cell envelope integrity protein TolA</fullName>
    </submittedName>
</protein>
<dbReference type="RefSeq" id="WP_340331785.1">
    <property type="nucleotide sequence ID" value="NZ_JAZHOF010000010.1"/>
</dbReference>
<proteinExistence type="predicted"/>
<dbReference type="Gene3D" id="3.30.1150.10">
    <property type="match status" value="1"/>
</dbReference>
<dbReference type="AlphaFoldDB" id="A0AAW9RP14"/>
<evidence type="ECO:0000313" key="2">
    <source>
        <dbReference type="EMBL" id="MEJ8574082.1"/>
    </source>
</evidence>
<keyword evidence="3" id="KW-1185">Reference proteome</keyword>